<sequence length="233" mass="24133">MKSSAAIAAALCAVASTTASAQGITGGQLGIEYNAPIDGSDFGGTTYSGGIEYGINRSYALSLNAAGYRPDNFDTDATNVTLHGTYHFDDFSSAGIFVSHDDLDDESITLVGIEGGTDIYGGDLTTYLARSNDDDVTVIGFAGEYAIRDAISVIGDLDYADLDGGSISQFGIGAAYDLNGGPTFYAKIGNARYDDGTIDESAGFVSIGVDVAFGAERGTTFDTRSIFDILPGF</sequence>
<proteinExistence type="predicted"/>
<comment type="caution">
    <text evidence="2">The sequence shown here is derived from an EMBL/GenBank/DDBJ whole genome shotgun (WGS) entry which is preliminary data.</text>
</comment>
<dbReference type="SUPFAM" id="SSF56935">
    <property type="entry name" value="Porins"/>
    <property type="match status" value="1"/>
</dbReference>
<dbReference type="Proteomes" id="UP001138961">
    <property type="component" value="Unassembled WGS sequence"/>
</dbReference>
<gene>
    <name evidence="2" type="ORF">LGQ03_02390</name>
</gene>
<organism evidence="2 3">
    <name type="scientific">Loktanella gaetbuli</name>
    <dbReference type="NCBI Taxonomy" id="2881335"/>
    <lineage>
        <taxon>Bacteria</taxon>
        <taxon>Pseudomonadati</taxon>
        <taxon>Pseudomonadota</taxon>
        <taxon>Alphaproteobacteria</taxon>
        <taxon>Rhodobacterales</taxon>
        <taxon>Roseobacteraceae</taxon>
        <taxon>Loktanella</taxon>
    </lineage>
</organism>
<accession>A0ABS8BQR2</accession>
<name>A0ABS8BQR2_9RHOB</name>
<keyword evidence="1" id="KW-0732">Signal</keyword>
<dbReference type="EMBL" id="JAJATZ010000001">
    <property type="protein sequence ID" value="MCB5198079.1"/>
    <property type="molecule type" value="Genomic_DNA"/>
</dbReference>
<dbReference type="Gene3D" id="2.40.160.10">
    <property type="entry name" value="Porin"/>
    <property type="match status" value="1"/>
</dbReference>
<dbReference type="InterPro" id="IPR023614">
    <property type="entry name" value="Porin_dom_sf"/>
</dbReference>
<dbReference type="RefSeq" id="WP_226747086.1">
    <property type="nucleotide sequence ID" value="NZ_JAJATZ010000001.1"/>
</dbReference>
<evidence type="ECO:0000256" key="1">
    <source>
        <dbReference type="SAM" id="SignalP"/>
    </source>
</evidence>
<feature type="signal peptide" evidence="1">
    <location>
        <begin position="1"/>
        <end position="21"/>
    </location>
</feature>
<protein>
    <submittedName>
        <fullName evidence="2">Porin</fullName>
    </submittedName>
</protein>
<evidence type="ECO:0000313" key="2">
    <source>
        <dbReference type="EMBL" id="MCB5198079.1"/>
    </source>
</evidence>
<keyword evidence="3" id="KW-1185">Reference proteome</keyword>
<evidence type="ECO:0000313" key="3">
    <source>
        <dbReference type="Proteomes" id="UP001138961"/>
    </source>
</evidence>
<reference evidence="2" key="1">
    <citation type="submission" date="2021-10" db="EMBL/GenBank/DDBJ databases">
        <title>Loktanella gaetbuli sp. nov., isolated from a tidal flat.</title>
        <authorList>
            <person name="Park S."/>
            <person name="Yoon J.-H."/>
        </authorList>
    </citation>
    <scope>NUCLEOTIDE SEQUENCE</scope>
    <source>
        <strain evidence="2">TSTF-M6</strain>
    </source>
</reference>
<feature type="chain" id="PRO_5046387129" evidence="1">
    <location>
        <begin position="22"/>
        <end position="233"/>
    </location>
</feature>